<comment type="caution">
    <text evidence="10">The sequence shown here is derived from an EMBL/GenBank/DDBJ whole genome shotgun (WGS) entry which is preliminary data.</text>
</comment>
<keyword evidence="8" id="KW-0078">Bacteriocin</keyword>
<reference evidence="10 11" key="1">
    <citation type="journal article" date="2019" name="bioRxiv">
        <title>Bacteria contribute to plant secondary compound degradation in a generalist herbivore system.</title>
        <authorList>
            <person name="Francoeur C.B."/>
            <person name="Khadempour L."/>
            <person name="Moreira-Soto R.D."/>
            <person name="Gotting K."/>
            <person name="Book A.J."/>
            <person name="Pinto-Tomas A.A."/>
            <person name="Keefover-Ring K."/>
            <person name="Currie C.R."/>
        </authorList>
    </citation>
    <scope>NUCLEOTIDE SEQUENCE [LARGE SCALE GENOMIC DNA]</scope>
    <source>
        <strain evidence="10">Acro-835</strain>
    </source>
</reference>
<sequence>NGEHRLAKVTVTPDRPAMPQTVVQFRYDALGRRTEKQVHYVSRNRSWHPVVPLPASYRVRFVWDGLRLVQEIRRDGSTTYVYSDTDSYVPLARIDTPDRAREYTRIYWYHTRPDGTPEQLSDSNGEEVWRIVNDAWGRVDTAWGEINSAAVREDNLRMQGQYLDRETGLHYNLFRYYDADSMHFISPDPIGLAGGLNLYAYAPDPVNWVDPLGLKCWNSARRDYWKAEAKAAPKGMYSPVNMLRMRFGLAPRIRVKELHFRTGEERIRNVSLELNHRYWPQRDGKHVDIPYNLEKVTPWEHAAKDPYRHVGSELLEIIQNIGNYKGF</sequence>
<dbReference type="EMBL" id="VWXF01000013">
    <property type="protein sequence ID" value="NIF24291.1"/>
    <property type="molecule type" value="Genomic_DNA"/>
</dbReference>
<keyword evidence="3" id="KW-0929">Antimicrobial</keyword>
<evidence type="ECO:0000259" key="9">
    <source>
        <dbReference type="Pfam" id="PF03527"/>
    </source>
</evidence>
<dbReference type="Gene3D" id="2.180.10.10">
    <property type="entry name" value="RHS repeat-associated core"/>
    <property type="match status" value="1"/>
</dbReference>
<evidence type="ECO:0000256" key="6">
    <source>
        <dbReference type="ARBA" id="ARBA00022801"/>
    </source>
</evidence>
<keyword evidence="7" id="KW-0044">Antibiotic</keyword>
<accession>A0ABX0RG05</accession>
<keyword evidence="6" id="KW-0378">Hydrolase</keyword>
<proteinExistence type="inferred from homology"/>
<evidence type="ECO:0000256" key="1">
    <source>
        <dbReference type="ARBA" id="ARBA00006811"/>
    </source>
</evidence>
<name>A0ABX0RG05_9GAMM</name>
<organism evidence="10 11">
    <name type="scientific">Candidatus Pantoea multigeneris</name>
    <dbReference type="NCBI Taxonomy" id="2608357"/>
    <lineage>
        <taxon>Bacteria</taxon>
        <taxon>Pseudomonadati</taxon>
        <taxon>Pseudomonadota</taxon>
        <taxon>Gammaproteobacteria</taxon>
        <taxon>Enterobacterales</taxon>
        <taxon>Erwiniaceae</taxon>
        <taxon>Pantoea</taxon>
    </lineage>
</organism>
<evidence type="ECO:0000256" key="8">
    <source>
        <dbReference type="ARBA" id="ARBA00023048"/>
    </source>
</evidence>
<protein>
    <submittedName>
        <fullName evidence="10">Type IV secretion protein Rhs</fullName>
    </submittedName>
</protein>
<evidence type="ECO:0000313" key="11">
    <source>
        <dbReference type="Proteomes" id="UP001515683"/>
    </source>
</evidence>
<dbReference type="InterPro" id="IPR050708">
    <property type="entry name" value="T6SS_VgrG/RHS"/>
</dbReference>
<dbReference type="Gene3D" id="3.90.540.10">
    <property type="entry name" value="Colicin/pyocin, DNase domain"/>
    <property type="match status" value="1"/>
</dbReference>
<evidence type="ECO:0000256" key="2">
    <source>
        <dbReference type="ARBA" id="ARBA00009455"/>
    </source>
</evidence>
<keyword evidence="5" id="KW-0255">Endonuclease</keyword>
<evidence type="ECO:0000256" key="4">
    <source>
        <dbReference type="ARBA" id="ARBA00022722"/>
    </source>
</evidence>
<dbReference type="PANTHER" id="PTHR32305">
    <property type="match status" value="1"/>
</dbReference>
<feature type="non-terminal residue" evidence="10">
    <location>
        <position position="1"/>
    </location>
</feature>
<comment type="similarity">
    <text evidence="2">Belongs to the RHS family.</text>
</comment>
<dbReference type="InterPro" id="IPR022385">
    <property type="entry name" value="Rhs_assc_core"/>
</dbReference>
<dbReference type="Proteomes" id="UP001515683">
    <property type="component" value="Unassembled WGS sequence"/>
</dbReference>
<feature type="domain" description="RHS protein conserved region" evidence="9">
    <location>
        <begin position="106"/>
        <end position="139"/>
    </location>
</feature>
<dbReference type="InterPro" id="IPR037146">
    <property type="entry name" value="Colicin/pyocin_DNase_dom_sf"/>
</dbReference>
<dbReference type="NCBIfam" id="TIGR03696">
    <property type="entry name" value="Rhs_assc_core"/>
    <property type="match status" value="1"/>
</dbReference>
<gene>
    <name evidence="10" type="ORF">F3J40_22210</name>
</gene>
<dbReference type="PANTHER" id="PTHR32305:SF15">
    <property type="entry name" value="PROTEIN RHSA-RELATED"/>
    <property type="match status" value="1"/>
</dbReference>
<dbReference type="SUPFAM" id="SSF54060">
    <property type="entry name" value="His-Me finger endonucleases"/>
    <property type="match status" value="1"/>
</dbReference>
<comment type="similarity">
    <text evidence="1">Belongs to the colicin/pyosin nuclease family.</text>
</comment>
<dbReference type="Pfam" id="PF03527">
    <property type="entry name" value="RHS"/>
    <property type="match status" value="1"/>
</dbReference>
<keyword evidence="11" id="KW-1185">Reference proteome</keyword>
<evidence type="ECO:0000256" key="5">
    <source>
        <dbReference type="ARBA" id="ARBA00022759"/>
    </source>
</evidence>
<dbReference type="InterPro" id="IPR044925">
    <property type="entry name" value="His-Me_finger_sf"/>
</dbReference>
<evidence type="ECO:0000313" key="10">
    <source>
        <dbReference type="EMBL" id="NIF24291.1"/>
    </source>
</evidence>
<keyword evidence="4" id="KW-0540">Nuclease</keyword>
<evidence type="ECO:0000256" key="7">
    <source>
        <dbReference type="ARBA" id="ARBA00023022"/>
    </source>
</evidence>
<dbReference type="InterPro" id="IPR001826">
    <property type="entry name" value="RHS"/>
</dbReference>
<dbReference type="RefSeq" id="WP_205297485.1">
    <property type="nucleotide sequence ID" value="NZ_VWXF01000013.1"/>
</dbReference>
<evidence type="ECO:0000256" key="3">
    <source>
        <dbReference type="ARBA" id="ARBA00022529"/>
    </source>
</evidence>